<sequence length="335" mass="36927">MVSSRTKTADGRAMKIKSGRKEFKPKAILLSQRANILYLERARVVQKDGRVLYLQETKGDIDQFFNIPHQNTSLLLLGKGTSITDSAARQLADAGVVVGFTGSGATPLTCGIDPVFMAPQGEYRPTEYMQAWIRMWIDDDTRLEAGRQMLRQRCQWVQRTWSASRALVDRGVQVEDAAVARFEAGISKAATTDALMAAEGVWARYLYAELSKAFKIEGFVRQEQVGERVSLKDTVNAFLTHGNYVAYGLAAVALYALGISFALPVMHGKTRRGALVFDVADLFKDAIVMPLAFQEAAAGASDQHFRDALIERVQHDGVLEDVIANLQKIVASKVP</sequence>
<name>A0ACC6P1Y8_9BURK</name>
<dbReference type="Proteomes" id="UP001364695">
    <property type="component" value="Unassembled WGS sequence"/>
</dbReference>
<reference evidence="1" key="1">
    <citation type="submission" date="2023-10" db="EMBL/GenBank/DDBJ databases">
        <title>Amphibacter perezi, gen. nov., sp. nov. a novel taxa of the family Comamonadaceae, class Betaproteobacteria isolated from the skin microbiota of Pelophylax perezi from different populations.</title>
        <authorList>
            <person name="Costa S."/>
            <person name="Proenca D.N."/>
            <person name="Lopes I."/>
            <person name="Morais P.V."/>
        </authorList>
    </citation>
    <scope>NUCLEOTIDE SEQUENCE</scope>
    <source>
        <strain evidence="1">SL12-8</strain>
    </source>
</reference>
<accession>A0ACC6P1Y8</accession>
<keyword evidence="2" id="KW-1185">Reference proteome</keyword>
<evidence type="ECO:0000313" key="1">
    <source>
        <dbReference type="EMBL" id="MEJ7137839.1"/>
    </source>
</evidence>
<proteinExistence type="predicted"/>
<dbReference type="EMBL" id="JAWDIE010000006">
    <property type="protein sequence ID" value="MEJ7137839.1"/>
    <property type="molecule type" value="Genomic_DNA"/>
</dbReference>
<organism evidence="1 2">
    <name type="scientific">Amphibiibacter pelophylacis</name>
    <dbReference type="NCBI Taxonomy" id="1799477"/>
    <lineage>
        <taxon>Bacteria</taxon>
        <taxon>Pseudomonadati</taxon>
        <taxon>Pseudomonadota</taxon>
        <taxon>Betaproteobacteria</taxon>
        <taxon>Burkholderiales</taxon>
        <taxon>Sphaerotilaceae</taxon>
        <taxon>Amphibiibacter</taxon>
    </lineage>
</organism>
<gene>
    <name evidence="1" type="primary">cas1f</name>
    <name evidence="1" type="ORF">RV045_05245</name>
</gene>
<protein>
    <submittedName>
        <fullName evidence="1">Type I-F CRISPR-associated endonuclease Cas1f</fullName>
    </submittedName>
</protein>
<keyword evidence="1" id="KW-0255">Endonuclease</keyword>
<evidence type="ECO:0000313" key="2">
    <source>
        <dbReference type="Proteomes" id="UP001364695"/>
    </source>
</evidence>
<keyword evidence="1" id="KW-0540">Nuclease</keyword>
<keyword evidence="1" id="KW-0378">Hydrolase</keyword>
<comment type="caution">
    <text evidence="1">The sequence shown here is derived from an EMBL/GenBank/DDBJ whole genome shotgun (WGS) entry which is preliminary data.</text>
</comment>